<dbReference type="EMBL" id="DQTV01000009">
    <property type="protein sequence ID" value="HIP56525.1"/>
    <property type="molecule type" value="Genomic_DNA"/>
</dbReference>
<dbReference type="PANTHER" id="PTHR23090">
    <property type="entry name" value="NH 3 /GLUTAMINE-DEPENDENT NAD + SYNTHETASE"/>
    <property type="match status" value="1"/>
</dbReference>
<feature type="binding site" evidence="8">
    <location>
        <position position="142"/>
    </location>
    <ligand>
        <name>ATP</name>
        <dbReference type="ChEBI" id="CHEBI:30616"/>
    </ligand>
</feature>
<evidence type="ECO:0000313" key="12">
    <source>
        <dbReference type="EMBL" id="HIP56525.1"/>
    </source>
</evidence>
<keyword evidence="7 8" id="KW-0520">NAD</keyword>
<dbReference type="InterPro" id="IPR014729">
    <property type="entry name" value="Rossmann-like_a/b/a_fold"/>
</dbReference>
<evidence type="ECO:0000256" key="4">
    <source>
        <dbReference type="ARBA" id="ARBA00022741"/>
    </source>
</evidence>
<evidence type="ECO:0000256" key="8">
    <source>
        <dbReference type="HAMAP-Rule" id="MF_00193"/>
    </source>
</evidence>
<keyword evidence="5 8" id="KW-0067">ATP-binding</keyword>
<feature type="binding site" description="in other chain" evidence="8">
    <location>
        <position position="155"/>
    </location>
    <ligand>
        <name>deamido-NAD(+)</name>
        <dbReference type="ChEBI" id="CHEBI:58437"/>
        <note>ligand shared between two neighboring subunits</note>
    </ligand>
</feature>
<dbReference type="InterPro" id="IPR003694">
    <property type="entry name" value="NAD_synthase"/>
</dbReference>
<evidence type="ECO:0000256" key="1">
    <source>
        <dbReference type="ARBA" id="ARBA00005859"/>
    </source>
</evidence>
<comment type="catalytic activity">
    <reaction evidence="8 10">
        <text>deamido-NAD(+) + NH4(+) + ATP = AMP + diphosphate + NAD(+) + H(+)</text>
        <dbReference type="Rhea" id="RHEA:21188"/>
        <dbReference type="ChEBI" id="CHEBI:15378"/>
        <dbReference type="ChEBI" id="CHEBI:28938"/>
        <dbReference type="ChEBI" id="CHEBI:30616"/>
        <dbReference type="ChEBI" id="CHEBI:33019"/>
        <dbReference type="ChEBI" id="CHEBI:57540"/>
        <dbReference type="ChEBI" id="CHEBI:58437"/>
        <dbReference type="ChEBI" id="CHEBI:456215"/>
        <dbReference type="EC" id="6.3.1.5"/>
    </reaction>
</comment>
<dbReference type="SUPFAM" id="SSF52402">
    <property type="entry name" value="Adenine nucleotide alpha hydrolases-like"/>
    <property type="match status" value="1"/>
</dbReference>
<dbReference type="GO" id="GO:0005737">
    <property type="term" value="C:cytoplasm"/>
    <property type="evidence" value="ECO:0007669"/>
    <property type="project" value="InterPro"/>
</dbReference>
<dbReference type="InterPro" id="IPR022926">
    <property type="entry name" value="NH(3)-dep_NAD(+)_synth"/>
</dbReference>
<feature type="domain" description="NAD/GMP synthase" evidence="11">
    <location>
        <begin position="14"/>
        <end position="257"/>
    </location>
</feature>
<dbReference type="CDD" id="cd00553">
    <property type="entry name" value="NAD_synthase"/>
    <property type="match status" value="1"/>
</dbReference>
<dbReference type="NCBIfam" id="TIGR00552">
    <property type="entry name" value="nadE"/>
    <property type="match status" value="1"/>
</dbReference>
<feature type="binding site" evidence="8">
    <location>
        <begin position="36"/>
        <end position="43"/>
    </location>
    <ligand>
        <name>ATP</name>
        <dbReference type="ChEBI" id="CHEBI:30616"/>
    </ligand>
</feature>
<feature type="binding site" description="in other chain" evidence="8">
    <location>
        <begin position="253"/>
        <end position="254"/>
    </location>
    <ligand>
        <name>deamido-NAD(+)</name>
        <dbReference type="ChEBI" id="CHEBI:58437"/>
        <note>ligand shared between two neighboring subunits</note>
    </ligand>
</feature>
<dbReference type="GO" id="GO:0005524">
    <property type="term" value="F:ATP binding"/>
    <property type="evidence" value="ECO:0007669"/>
    <property type="project" value="UniProtKB-UniRule"/>
</dbReference>
<feature type="binding site" evidence="8">
    <location>
        <position position="147"/>
    </location>
    <ligand>
        <name>Mg(2+)</name>
        <dbReference type="ChEBI" id="CHEBI:18420"/>
    </ligand>
</feature>
<gene>
    <name evidence="8" type="primary">nadE</name>
    <name evidence="12" type="ORF">EYH02_00415</name>
</gene>
<evidence type="ECO:0000313" key="13">
    <source>
        <dbReference type="Proteomes" id="UP000605805"/>
    </source>
</evidence>
<dbReference type="AlphaFoldDB" id="A0A833DT71"/>
<protein>
    <recommendedName>
        <fullName evidence="8 10">NH(3)-dependent NAD(+) synthetase</fullName>
        <ecNumber evidence="8 10">6.3.1.5</ecNumber>
    </recommendedName>
</protein>
<keyword evidence="2 8" id="KW-0436">Ligase</keyword>
<keyword evidence="4 8" id="KW-0547">Nucleotide-binding</keyword>
<comment type="pathway">
    <text evidence="8">Cofactor biosynthesis; NAD(+) biosynthesis; NAD(+) from deamido-NAD(+) (ammonia route): step 1/1.</text>
</comment>
<dbReference type="InterPro" id="IPR022310">
    <property type="entry name" value="NAD/GMP_synthase"/>
</dbReference>
<dbReference type="EC" id="6.3.1.5" evidence="8 10"/>
<comment type="subunit">
    <text evidence="8">Homodimer.</text>
</comment>
<name>A0A833DT71_9CREN</name>
<dbReference type="Proteomes" id="UP000605805">
    <property type="component" value="Unassembled WGS sequence"/>
</dbReference>
<accession>A0A833DT71</accession>
<dbReference type="Pfam" id="PF02540">
    <property type="entry name" value="NAD_synthase"/>
    <property type="match status" value="1"/>
</dbReference>
<dbReference type="GO" id="GO:0046872">
    <property type="term" value="F:metal ion binding"/>
    <property type="evidence" value="ECO:0007669"/>
    <property type="project" value="UniProtKB-KW"/>
</dbReference>
<dbReference type="NCBIfam" id="NF010587">
    <property type="entry name" value="PRK13980.1"/>
    <property type="match status" value="1"/>
</dbReference>
<dbReference type="PANTHER" id="PTHR23090:SF9">
    <property type="entry name" value="GLUTAMINE-DEPENDENT NAD(+) SYNTHETASE"/>
    <property type="match status" value="1"/>
</dbReference>
<sequence>MRIEPPPLDYDYAITRISQFLKDVLIKTEAKGFVMGLSGGVDSSVTLTLAVHALGKDKVKVLIMPDRETTPTEDVNDAISLAENLGVEYIVIDIADIVDAYAKYVPFFDKEHKIATGNLRARIRMSILYYYANKHGLLVMGTGDKSEILLGYFTKYGDGGVDVLPLGDVYKTQVRELGRRLGVPEKILTKPSSPRLWPGQLAEEELGVKYEVIDAILYRYVDLRMNIDDIANDLGIDRDIVASIVKRVHANEHKRLFPIIPRVSTMAITHDWRMPWYSRPVS</sequence>
<evidence type="ECO:0000256" key="6">
    <source>
        <dbReference type="ARBA" id="ARBA00022842"/>
    </source>
</evidence>
<feature type="binding site" evidence="8">
    <location>
        <position position="171"/>
    </location>
    <ligand>
        <name>ATP</name>
        <dbReference type="ChEBI" id="CHEBI:30616"/>
    </ligand>
</feature>
<dbReference type="GO" id="GO:0003952">
    <property type="term" value="F:NAD+ synthase (glutamine-hydrolyzing) activity"/>
    <property type="evidence" value="ECO:0007669"/>
    <property type="project" value="InterPro"/>
</dbReference>
<keyword evidence="3 8" id="KW-0479">Metal-binding</keyword>
<evidence type="ECO:0000259" key="11">
    <source>
        <dbReference type="Pfam" id="PF02540"/>
    </source>
</evidence>
<evidence type="ECO:0000256" key="7">
    <source>
        <dbReference type="ARBA" id="ARBA00023027"/>
    </source>
</evidence>
<dbReference type="HAMAP" id="MF_00193">
    <property type="entry name" value="NadE_ammonia_dep"/>
    <property type="match status" value="1"/>
</dbReference>
<evidence type="ECO:0000256" key="9">
    <source>
        <dbReference type="RuleBase" id="RU003811"/>
    </source>
</evidence>
<keyword evidence="6 8" id="KW-0460">Magnesium</keyword>
<comment type="similarity">
    <text evidence="1 8 9">Belongs to the NAD synthetase family.</text>
</comment>
<dbReference type="GO" id="GO:0008795">
    <property type="term" value="F:NAD+ synthase activity"/>
    <property type="evidence" value="ECO:0007669"/>
    <property type="project" value="UniProtKB-UniRule"/>
</dbReference>
<dbReference type="GO" id="GO:0004359">
    <property type="term" value="F:glutaminase activity"/>
    <property type="evidence" value="ECO:0007669"/>
    <property type="project" value="InterPro"/>
</dbReference>
<dbReference type="UniPathway" id="UPA00253">
    <property type="reaction ID" value="UER00333"/>
</dbReference>
<feature type="binding site" evidence="8">
    <location>
        <position position="162"/>
    </location>
    <ligand>
        <name>deamido-NAD(+)</name>
        <dbReference type="ChEBI" id="CHEBI:58437"/>
        <note>ligand shared between two neighboring subunits</note>
    </ligand>
</feature>
<evidence type="ECO:0000256" key="10">
    <source>
        <dbReference type="RuleBase" id="RU003812"/>
    </source>
</evidence>
<feature type="binding site" evidence="8">
    <location>
        <position position="193"/>
    </location>
    <ligand>
        <name>ATP</name>
        <dbReference type="ChEBI" id="CHEBI:30616"/>
    </ligand>
</feature>
<evidence type="ECO:0000256" key="2">
    <source>
        <dbReference type="ARBA" id="ARBA00022598"/>
    </source>
</evidence>
<organism evidence="12 13">
    <name type="scientific">Ignisphaera aggregans</name>
    <dbReference type="NCBI Taxonomy" id="334771"/>
    <lineage>
        <taxon>Archaea</taxon>
        <taxon>Thermoproteota</taxon>
        <taxon>Thermoprotei</taxon>
        <taxon>Desulfurococcales</taxon>
        <taxon>Desulfurococcaceae</taxon>
        <taxon>Ignisphaera</taxon>
    </lineage>
</organism>
<proteinExistence type="inferred from homology"/>
<dbReference type="Gene3D" id="3.40.50.620">
    <property type="entry name" value="HUPs"/>
    <property type="match status" value="1"/>
</dbReference>
<dbReference type="GO" id="GO:0009435">
    <property type="term" value="P:NAD+ biosynthetic process"/>
    <property type="evidence" value="ECO:0007669"/>
    <property type="project" value="UniProtKB-UniRule"/>
</dbReference>
<feature type="binding site" description="in other chain" evidence="8">
    <location>
        <position position="122"/>
    </location>
    <ligand>
        <name>deamido-NAD(+)</name>
        <dbReference type="ChEBI" id="CHEBI:58437"/>
        <note>ligand shared between two neighboring subunits</note>
    </ligand>
</feature>
<reference evidence="12" key="1">
    <citation type="journal article" date="2020" name="ISME J.">
        <title>Gammaproteobacteria mediating utilization of methyl-, sulfur- and petroleum organic compounds in deep ocean hydrothermal plumes.</title>
        <authorList>
            <person name="Zhou Z."/>
            <person name="Liu Y."/>
            <person name="Pan J."/>
            <person name="Cron B.R."/>
            <person name="Toner B.M."/>
            <person name="Anantharaman K."/>
            <person name="Breier J.A."/>
            <person name="Dick G.J."/>
            <person name="Li M."/>
        </authorList>
    </citation>
    <scope>NUCLEOTIDE SEQUENCE</scope>
    <source>
        <strain evidence="12">SZUA-1435</strain>
    </source>
</reference>
<evidence type="ECO:0000256" key="5">
    <source>
        <dbReference type="ARBA" id="ARBA00022840"/>
    </source>
</evidence>
<comment type="function">
    <text evidence="8">Catalyzes the ATP-dependent amidation of deamido-NAD to form NAD. Uses ammonia as a nitrogen source.</text>
</comment>
<dbReference type="FunFam" id="3.40.50.620:FF:000106">
    <property type="entry name" value="Glutamine-dependent NAD(+) synthetase"/>
    <property type="match status" value="1"/>
</dbReference>
<feature type="binding site" evidence="8">
    <location>
        <position position="42"/>
    </location>
    <ligand>
        <name>Mg(2+)</name>
        <dbReference type="ChEBI" id="CHEBI:18420"/>
    </ligand>
</feature>
<evidence type="ECO:0000256" key="3">
    <source>
        <dbReference type="ARBA" id="ARBA00022723"/>
    </source>
</evidence>
<comment type="caution">
    <text evidence="12">The sequence shown here is derived from an EMBL/GenBank/DDBJ whole genome shotgun (WGS) entry which is preliminary data.</text>
</comment>